<evidence type="ECO:0000313" key="6">
    <source>
        <dbReference type="EMBL" id="CAK0843018.1"/>
    </source>
</evidence>
<dbReference type="InterPro" id="IPR013024">
    <property type="entry name" value="GGCT-like"/>
</dbReference>
<reference evidence="6" key="1">
    <citation type="submission" date="2023-10" db="EMBL/GenBank/DDBJ databases">
        <authorList>
            <person name="Chen Y."/>
            <person name="Shah S."/>
            <person name="Dougan E. K."/>
            <person name="Thang M."/>
            <person name="Chan C."/>
        </authorList>
    </citation>
    <scope>NUCLEOTIDE SEQUENCE [LARGE SCALE GENOMIC DNA]</scope>
</reference>
<dbReference type="InterPro" id="IPR009288">
    <property type="entry name" value="AIG2-like_dom"/>
</dbReference>
<keyword evidence="3" id="KW-0862">Zinc</keyword>
<dbReference type="PANTHER" id="PTHR11085:SF10">
    <property type="entry name" value="NAD-DEPENDENT PROTEIN DEACYLASE SIRTUIN-5, MITOCHONDRIAL-RELATED"/>
    <property type="match status" value="1"/>
</dbReference>
<dbReference type="CDD" id="cd06661">
    <property type="entry name" value="GGCT_like"/>
    <property type="match status" value="1"/>
</dbReference>
<keyword evidence="7" id="KW-1185">Reference proteome</keyword>
<feature type="compositionally biased region" description="Low complexity" evidence="4">
    <location>
        <begin position="226"/>
        <end position="240"/>
    </location>
</feature>
<dbReference type="EMBL" id="CAUYUJ010014543">
    <property type="protein sequence ID" value="CAK0843018.1"/>
    <property type="molecule type" value="Genomic_DNA"/>
</dbReference>
<feature type="compositionally biased region" description="Low complexity" evidence="4">
    <location>
        <begin position="247"/>
        <end position="292"/>
    </location>
</feature>
<dbReference type="InterPro" id="IPR036568">
    <property type="entry name" value="GGCT-like_sf"/>
</dbReference>
<dbReference type="Pfam" id="PF06094">
    <property type="entry name" value="GGACT"/>
    <property type="match status" value="1"/>
</dbReference>
<keyword evidence="3" id="KW-0479">Metal-binding</keyword>
<proteinExistence type="predicted"/>
<dbReference type="PROSITE" id="PS50305">
    <property type="entry name" value="SIRTUIN"/>
    <property type="match status" value="1"/>
</dbReference>
<gene>
    <name evidence="6" type="ORF">PCOR1329_LOCUS37477</name>
</gene>
<dbReference type="Gene3D" id="3.10.490.10">
    <property type="entry name" value="Gamma-glutamyl cyclotransferase-like"/>
    <property type="match status" value="1"/>
</dbReference>
<dbReference type="SUPFAM" id="SSF52467">
    <property type="entry name" value="DHS-like NAD/FAD-binding domain"/>
    <property type="match status" value="1"/>
</dbReference>
<keyword evidence="1" id="KW-0808">Transferase</keyword>
<feature type="domain" description="Deacetylase sirtuin-type" evidence="5">
    <location>
        <begin position="1"/>
        <end position="220"/>
    </location>
</feature>
<organism evidence="6 7">
    <name type="scientific">Prorocentrum cordatum</name>
    <dbReference type="NCBI Taxonomy" id="2364126"/>
    <lineage>
        <taxon>Eukaryota</taxon>
        <taxon>Sar</taxon>
        <taxon>Alveolata</taxon>
        <taxon>Dinophyceae</taxon>
        <taxon>Prorocentrales</taxon>
        <taxon>Prorocentraceae</taxon>
        <taxon>Prorocentrum</taxon>
    </lineage>
</organism>
<comment type="caution">
    <text evidence="6">The sequence shown here is derived from an EMBL/GenBank/DDBJ whole genome shotgun (WGS) entry which is preliminary data.</text>
</comment>
<evidence type="ECO:0000313" key="7">
    <source>
        <dbReference type="Proteomes" id="UP001189429"/>
    </source>
</evidence>
<name>A0ABN9TBH1_9DINO</name>
<evidence type="ECO:0000256" key="1">
    <source>
        <dbReference type="ARBA" id="ARBA00022679"/>
    </source>
</evidence>
<feature type="binding site" evidence="3">
    <location>
        <position position="118"/>
    </location>
    <ligand>
        <name>Zn(2+)</name>
        <dbReference type="ChEBI" id="CHEBI:29105"/>
    </ligand>
</feature>
<dbReference type="InterPro" id="IPR026590">
    <property type="entry name" value="Ssirtuin_cat_dom"/>
</dbReference>
<evidence type="ECO:0000256" key="2">
    <source>
        <dbReference type="ARBA" id="ARBA00023027"/>
    </source>
</evidence>
<feature type="active site" description="Proton acceptor" evidence="3">
    <location>
        <position position="62"/>
    </location>
</feature>
<evidence type="ECO:0000256" key="4">
    <source>
        <dbReference type="SAM" id="MobiDB-lite"/>
    </source>
</evidence>
<dbReference type="PANTHER" id="PTHR11085">
    <property type="entry name" value="NAD-DEPENDENT PROTEIN DEACYLASE SIRTUIN-5, MITOCHONDRIAL-RELATED"/>
    <property type="match status" value="1"/>
</dbReference>
<feature type="binding site" evidence="3">
    <location>
        <position position="78"/>
    </location>
    <ligand>
        <name>Zn(2+)</name>
        <dbReference type="ChEBI" id="CHEBI:29105"/>
    </ligand>
</feature>
<protein>
    <recommendedName>
        <fullName evidence="5">Deacetylase sirtuin-type domain-containing protein</fullName>
    </recommendedName>
</protein>
<dbReference type="Gene3D" id="3.40.50.1220">
    <property type="entry name" value="TPP-binding domain"/>
    <property type="match status" value="1"/>
</dbReference>
<feature type="region of interest" description="Disordered" evidence="4">
    <location>
        <begin position="226"/>
        <end position="335"/>
    </location>
</feature>
<sequence>MPEEIWRWFQYRWGVCRAAKPNRGHQALVELEGLISMTLVTQNIDGLHVQAGSNPDRICEIHGRIDEMRCDDRVEGSCLHGLDLNDPANGEKARATVVKSPAPAAKQENERLPSCSRCGKRQRPKVLWFDESYNQALYRSKTALRAAEECDVLLVVGTQLTTGLPQRMVAAARSAGALLVCVDPLVELADPAFAGMLHLRDESGRALPRLLAELRALQAEPLPAPLAAAAGPRGPEAAGAPAPPRATAPARAASATASASAARALGEGAVAPSAPRGGGPRRAAAAPAPGQRGRPRAHRPRARRHSVGPRRLRGRGGGSGVAPAAGGHRSSTRCRGSAGHPAGFFVYGTLRPDDDSGAGWAAAFRAGMEAEAAVLAGASLYLDGGYPSVCLEHTRCEVRGVLLRPLGGCDVQAAMSEKLAEADRIEGYPGLYHRDVVLVSVAEGGGAHRKELAYLYHRTGRTDRERCACIADGDWLSRRRPDT</sequence>
<feature type="binding site" evidence="3">
    <location>
        <position position="70"/>
    </location>
    <ligand>
        <name>Zn(2+)</name>
        <dbReference type="ChEBI" id="CHEBI:29105"/>
    </ligand>
</feature>
<dbReference type="InterPro" id="IPR003000">
    <property type="entry name" value="Sirtuin"/>
</dbReference>
<dbReference type="Pfam" id="PF02146">
    <property type="entry name" value="SIR2"/>
    <property type="match status" value="1"/>
</dbReference>
<dbReference type="InterPro" id="IPR029035">
    <property type="entry name" value="DHS-like_NAD/FAD-binding_dom"/>
</dbReference>
<dbReference type="Proteomes" id="UP001189429">
    <property type="component" value="Unassembled WGS sequence"/>
</dbReference>
<feature type="compositionally biased region" description="Basic residues" evidence="4">
    <location>
        <begin position="293"/>
        <end position="314"/>
    </location>
</feature>
<feature type="binding site" evidence="3">
    <location>
        <position position="115"/>
    </location>
    <ligand>
        <name>Zn(2+)</name>
        <dbReference type="ChEBI" id="CHEBI:29105"/>
    </ligand>
</feature>
<dbReference type="InterPro" id="IPR050134">
    <property type="entry name" value="NAD-dep_sirtuin_deacylases"/>
</dbReference>
<keyword evidence="2" id="KW-0520">NAD</keyword>
<evidence type="ECO:0000259" key="5">
    <source>
        <dbReference type="PROSITE" id="PS50305"/>
    </source>
</evidence>
<accession>A0ABN9TBH1</accession>
<evidence type="ECO:0000256" key="3">
    <source>
        <dbReference type="PROSITE-ProRule" id="PRU00236"/>
    </source>
</evidence>
<dbReference type="SUPFAM" id="SSF110857">
    <property type="entry name" value="Gamma-glutamyl cyclotransferase-like"/>
    <property type="match status" value="1"/>
</dbReference>